<dbReference type="EMBL" id="NMUH01000030">
    <property type="protein sequence ID" value="MQL69179.1"/>
    <property type="molecule type" value="Genomic_DNA"/>
</dbReference>
<comment type="caution">
    <text evidence="1">The sequence shown here is derived from an EMBL/GenBank/DDBJ whole genome shotgun (WGS) entry which is preliminary data.</text>
</comment>
<feature type="non-terminal residue" evidence="1">
    <location>
        <position position="151"/>
    </location>
</feature>
<sequence length="151" mass="16662">SFGDISRELPSSPALSHTQKSARHFMEATWVPLHRIGQEARTIKLSLPFSAPQGHFCNFPGSRGTSAILSFMGIFLQFYPSRGYFCNFILHGDISAILSFMGTFIQFSEKQGNFISPGALCIFTEAWARVRGICAISHACTNLLLPRGAFV</sequence>
<reference evidence="1" key="1">
    <citation type="submission" date="2017-07" db="EMBL/GenBank/DDBJ databases">
        <title>Taro Niue Genome Assembly and Annotation.</title>
        <authorList>
            <person name="Atibalentja N."/>
            <person name="Keating K."/>
            <person name="Fields C.J."/>
        </authorList>
    </citation>
    <scope>NUCLEOTIDE SEQUENCE</scope>
    <source>
        <strain evidence="1">Niue_2</strain>
        <tissue evidence="1">Leaf</tissue>
    </source>
</reference>
<proteinExistence type="predicted"/>
<name>A0A843TKR7_COLES</name>
<evidence type="ECO:0000313" key="2">
    <source>
        <dbReference type="Proteomes" id="UP000652761"/>
    </source>
</evidence>
<evidence type="ECO:0000313" key="1">
    <source>
        <dbReference type="EMBL" id="MQL69179.1"/>
    </source>
</evidence>
<keyword evidence="2" id="KW-1185">Reference proteome</keyword>
<dbReference type="Proteomes" id="UP000652761">
    <property type="component" value="Unassembled WGS sequence"/>
</dbReference>
<organism evidence="1 2">
    <name type="scientific">Colocasia esculenta</name>
    <name type="common">Wild taro</name>
    <name type="synonym">Arum esculentum</name>
    <dbReference type="NCBI Taxonomy" id="4460"/>
    <lineage>
        <taxon>Eukaryota</taxon>
        <taxon>Viridiplantae</taxon>
        <taxon>Streptophyta</taxon>
        <taxon>Embryophyta</taxon>
        <taxon>Tracheophyta</taxon>
        <taxon>Spermatophyta</taxon>
        <taxon>Magnoliopsida</taxon>
        <taxon>Liliopsida</taxon>
        <taxon>Araceae</taxon>
        <taxon>Aroideae</taxon>
        <taxon>Colocasieae</taxon>
        <taxon>Colocasia</taxon>
    </lineage>
</organism>
<accession>A0A843TKR7</accession>
<gene>
    <name evidence="1" type="ORF">Taro_001465</name>
</gene>
<protein>
    <submittedName>
        <fullName evidence="1">Uncharacterized protein</fullName>
    </submittedName>
</protein>
<dbReference type="AlphaFoldDB" id="A0A843TKR7"/>